<dbReference type="Proteomes" id="UP000747399">
    <property type="component" value="Unassembled WGS sequence"/>
</dbReference>
<reference evidence="2" key="1">
    <citation type="journal article" date="2021" name="Proc. Natl. Acad. Sci. U.S.A.">
        <title>Three genomes in the algal genus Volvox reveal the fate of a haploid sex-determining region after a transition to homothallism.</title>
        <authorList>
            <person name="Yamamoto K."/>
            <person name="Hamaji T."/>
            <person name="Kawai-Toyooka H."/>
            <person name="Matsuzaki R."/>
            <person name="Takahashi F."/>
            <person name="Nishimura Y."/>
            <person name="Kawachi M."/>
            <person name="Noguchi H."/>
            <person name="Minakuchi Y."/>
            <person name="Umen J.G."/>
            <person name="Toyoda A."/>
            <person name="Nozaki H."/>
        </authorList>
    </citation>
    <scope>NUCLEOTIDE SEQUENCE</scope>
    <source>
        <strain evidence="2">NIES-3780</strain>
    </source>
</reference>
<accession>A0A8J4ASZ7</accession>
<organism evidence="2 3">
    <name type="scientific">Volvox africanus</name>
    <dbReference type="NCBI Taxonomy" id="51714"/>
    <lineage>
        <taxon>Eukaryota</taxon>
        <taxon>Viridiplantae</taxon>
        <taxon>Chlorophyta</taxon>
        <taxon>core chlorophytes</taxon>
        <taxon>Chlorophyceae</taxon>
        <taxon>CS clade</taxon>
        <taxon>Chlamydomonadales</taxon>
        <taxon>Volvocaceae</taxon>
        <taxon>Volvox</taxon>
    </lineage>
</organism>
<evidence type="ECO:0000313" key="3">
    <source>
        <dbReference type="Proteomes" id="UP000747399"/>
    </source>
</evidence>
<keyword evidence="3" id="KW-1185">Reference proteome</keyword>
<comment type="caution">
    <text evidence="2">The sequence shown here is derived from an EMBL/GenBank/DDBJ whole genome shotgun (WGS) entry which is preliminary data.</text>
</comment>
<evidence type="ECO:0000313" key="2">
    <source>
        <dbReference type="EMBL" id="GIL45545.1"/>
    </source>
</evidence>
<evidence type="ECO:0000256" key="1">
    <source>
        <dbReference type="SAM" id="MobiDB-lite"/>
    </source>
</evidence>
<proteinExistence type="predicted"/>
<gene>
    <name evidence="2" type="ORF">Vafri_2748</name>
</gene>
<protein>
    <submittedName>
        <fullName evidence="2">Uncharacterized protein</fullName>
    </submittedName>
</protein>
<dbReference type="AlphaFoldDB" id="A0A8J4ASZ7"/>
<feature type="non-terminal residue" evidence="2">
    <location>
        <position position="1"/>
    </location>
</feature>
<name>A0A8J4ASZ7_9CHLO</name>
<sequence length="252" mass="26592">RRARLFAAASRLRTMRSSCVMARRRGKPVTGSITVWLSAAAAAAPPSPPPRPVPSEAPMRPRVMVRSPMTRPAAVVRPIRLRRLDPTLPSIISRSSPLAAPAAVSGEESTPSEPPSPLSLSRSPWSSRSSSSPPWPRRCTSSPSLSEKSLVLIVVAVAVAVGPPAALISSRTGPPPTPLRLVLRRCRLRVGLAIAADGARESGPVVLGWLGWLLLPGPGPWAPLCSACRRLGGIFGLGRGCVRVKISRGHGR</sequence>
<feature type="compositionally biased region" description="Low complexity" evidence="1">
    <location>
        <begin position="118"/>
        <end position="143"/>
    </location>
</feature>
<dbReference type="EMBL" id="BNCO01000003">
    <property type="protein sequence ID" value="GIL45545.1"/>
    <property type="molecule type" value="Genomic_DNA"/>
</dbReference>
<feature type="region of interest" description="Disordered" evidence="1">
    <location>
        <begin position="99"/>
        <end position="143"/>
    </location>
</feature>